<dbReference type="HOGENOM" id="CLU_031285_10_1_11"/>
<organism evidence="5 6">
    <name type="scientific">Bifidobacterium longum subsp. longum (strain JDM301)</name>
    <dbReference type="NCBI Taxonomy" id="759350"/>
    <lineage>
        <taxon>Bacteria</taxon>
        <taxon>Bacillati</taxon>
        <taxon>Actinomycetota</taxon>
        <taxon>Actinomycetes</taxon>
        <taxon>Bifidobacteriales</taxon>
        <taxon>Bifidobacteriaceae</taxon>
        <taxon>Bifidobacterium</taxon>
    </lineage>
</organism>
<dbReference type="AlphaFoldDB" id="D6ZVF8"/>
<dbReference type="InterPro" id="IPR006059">
    <property type="entry name" value="SBP"/>
</dbReference>
<dbReference type="PROSITE" id="PS51257">
    <property type="entry name" value="PROKAR_LIPOPROTEIN"/>
    <property type="match status" value="1"/>
</dbReference>
<dbReference type="Gene3D" id="3.40.190.10">
    <property type="entry name" value="Periplasmic binding protein-like II"/>
    <property type="match status" value="2"/>
</dbReference>
<name>D6ZVF8_BIFLJ</name>
<evidence type="ECO:0000256" key="1">
    <source>
        <dbReference type="ARBA" id="ARBA00008520"/>
    </source>
</evidence>
<comment type="similarity">
    <text evidence="1">Belongs to the bacterial solute-binding protein 1 family.</text>
</comment>
<dbReference type="CDD" id="cd14747">
    <property type="entry name" value="PBP2_MalE"/>
    <property type="match status" value="1"/>
</dbReference>
<dbReference type="RefSeq" id="WP_013141078.1">
    <property type="nucleotide sequence ID" value="NC_014169.1"/>
</dbReference>
<evidence type="ECO:0000256" key="3">
    <source>
        <dbReference type="ARBA" id="ARBA00022729"/>
    </source>
</evidence>
<proteinExistence type="inferred from homology"/>
<dbReference type="Proteomes" id="UP000006740">
    <property type="component" value="Chromosome"/>
</dbReference>
<evidence type="ECO:0000313" key="5">
    <source>
        <dbReference type="EMBL" id="ADH00864.1"/>
    </source>
</evidence>
<evidence type="ECO:0000256" key="4">
    <source>
        <dbReference type="SAM" id="SignalP"/>
    </source>
</evidence>
<evidence type="ECO:0000313" key="6">
    <source>
        <dbReference type="Proteomes" id="UP000006740"/>
    </source>
</evidence>
<dbReference type="GO" id="GO:0015768">
    <property type="term" value="P:maltose transport"/>
    <property type="evidence" value="ECO:0007669"/>
    <property type="project" value="TreeGrafter"/>
</dbReference>
<protein>
    <submittedName>
        <fullName evidence="5">Extracellular solute-binding protein, family 1</fullName>
    </submittedName>
</protein>
<dbReference type="GO" id="GO:0042956">
    <property type="term" value="P:maltodextrin transmembrane transport"/>
    <property type="evidence" value="ECO:0007669"/>
    <property type="project" value="TreeGrafter"/>
</dbReference>
<dbReference type="GO" id="GO:1901982">
    <property type="term" value="F:maltose binding"/>
    <property type="evidence" value="ECO:0007669"/>
    <property type="project" value="TreeGrafter"/>
</dbReference>
<keyword evidence="3 4" id="KW-0732">Signal</keyword>
<sequence length="439" mass="47251">MKQQHNVRPAIRRVLQATAIVTAAALTLAGCSMGAPSSDTGSSDGKLTVWVMQGDQSEATIKAINDQFTKETGVEVNIQNQQWKDISTKITTALSTSTPPDVLDLGNTQVAGFAASGGLMDLTDHADELRQGVTWLSGLEEPATVDGKLYGIPALGAARAVVYNKKTWAAAGINEPPTTYAELEADLQILKDAHQGEDFTPFYVPGADWKTAIQWVWDAGGDYAVQKDGKWVSSLSTKESVSGLEQWREFQHKWSSEASRPLDTDSPDTSQLMAEGKIGAVIGNSASIRVIQEYNKDITADELGSFPMPGLSGQNQPSMMAGSVWGVAQKSSKQDLALKWIKIASSPDIQNDYVFAKDGYLPNNVEGLDKAMASDDFPTALTGFFEAAKRTKATPASPQWTTIESDGSLTLFKDIATDTSKAEASAKKFDEHANELYAK</sequence>
<dbReference type="KEGG" id="bll:BLJ_1420"/>
<dbReference type="PANTHER" id="PTHR30061">
    <property type="entry name" value="MALTOSE-BINDING PERIPLASMIC PROTEIN"/>
    <property type="match status" value="1"/>
</dbReference>
<keyword evidence="2" id="KW-0813">Transport</keyword>
<reference evidence="5 6" key="1">
    <citation type="journal article" date="2010" name="J. Bacteriol.">
        <title>Complete genome sequence of Bifidobacterium longum JDM301.</title>
        <authorList>
            <person name="Wei Y.X."/>
            <person name="Zhang Z.Y."/>
            <person name="Liu C."/>
            <person name="Zhu Y.Z."/>
            <person name="Zhu Y.Q."/>
            <person name="Zheng H."/>
            <person name="Zhao G.P."/>
            <person name="Wang S."/>
            <person name="Guo X.K."/>
        </authorList>
    </citation>
    <scope>NUCLEOTIDE SEQUENCE [LARGE SCALE GENOMIC DNA]</scope>
    <source>
        <strain evidence="5 6">JDM301</strain>
    </source>
</reference>
<accession>D6ZVF8</accession>
<evidence type="ECO:0000256" key="2">
    <source>
        <dbReference type="ARBA" id="ARBA00022448"/>
    </source>
</evidence>
<feature type="chain" id="PRO_5003092193" evidence="4">
    <location>
        <begin position="35"/>
        <end position="439"/>
    </location>
</feature>
<dbReference type="PANTHER" id="PTHR30061:SF50">
    <property type="entry name" value="MALTOSE_MALTODEXTRIN-BINDING PERIPLASMIC PROTEIN"/>
    <property type="match status" value="1"/>
</dbReference>
<dbReference type="EMBL" id="CP002010">
    <property type="protein sequence ID" value="ADH00864.1"/>
    <property type="molecule type" value="Genomic_DNA"/>
</dbReference>
<dbReference type="SUPFAM" id="SSF53850">
    <property type="entry name" value="Periplasmic binding protein-like II"/>
    <property type="match status" value="1"/>
</dbReference>
<gene>
    <name evidence="5" type="ordered locus">BLJ_1420</name>
</gene>
<dbReference type="GO" id="GO:0055052">
    <property type="term" value="C:ATP-binding cassette (ABC) transporter complex, substrate-binding subunit-containing"/>
    <property type="evidence" value="ECO:0007669"/>
    <property type="project" value="TreeGrafter"/>
</dbReference>
<feature type="signal peptide" evidence="4">
    <location>
        <begin position="1"/>
        <end position="34"/>
    </location>
</feature>
<dbReference type="Pfam" id="PF01547">
    <property type="entry name" value="SBP_bac_1"/>
    <property type="match status" value="1"/>
</dbReference>